<dbReference type="SUPFAM" id="SSF100920">
    <property type="entry name" value="Heat shock protein 70kD (HSP70), peptide-binding domain"/>
    <property type="match status" value="1"/>
</dbReference>
<comment type="similarity">
    <text evidence="6">Belongs to the heat shock protein 70 family.</text>
</comment>
<evidence type="ECO:0000313" key="7">
    <source>
        <dbReference type="EMBL" id="KAF5320344.1"/>
    </source>
</evidence>
<evidence type="ECO:0000256" key="2">
    <source>
        <dbReference type="ARBA" id="ARBA00022741"/>
    </source>
</evidence>
<dbReference type="GO" id="GO:0140662">
    <property type="term" value="F:ATP-dependent protein folding chaperone"/>
    <property type="evidence" value="ECO:0007669"/>
    <property type="project" value="InterPro"/>
</dbReference>
<dbReference type="Pfam" id="PF00012">
    <property type="entry name" value="HSP70"/>
    <property type="match status" value="2"/>
</dbReference>
<dbReference type="FunFam" id="3.30.30.30:FF:000005">
    <property type="entry name" value="Heat shock protein ssb1"/>
    <property type="match status" value="1"/>
</dbReference>
<dbReference type="Gene3D" id="3.30.420.40">
    <property type="match status" value="4"/>
</dbReference>
<dbReference type="Gene3D" id="3.30.30.30">
    <property type="match status" value="1"/>
</dbReference>
<evidence type="ECO:0000256" key="5">
    <source>
        <dbReference type="ARBA" id="ARBA00048056"/>
    </source>
</evidence>
<dbReference type="PANTHER" id="PTHR19375">
    <property type="entry name" value="HEAT SHOCK PROTEIN 70KDA"/>
    <property type="match status" value="1"/>
</dbReference>
<dbReference type="Gene3D" id="3.90.640.10">
    <property type="entry name" value="Actin, Chain A, domain 4"/>
    <property type="match status" value="1"/>
</dbReference>
<dbReference type="InterPro" id="IPR043129">
    <property type="entry name" value="ATPase_NBD"/>
</dbReference>
<dbReference type="SUPFAM" id="SSF53067">
    <property type="entry name" value="Actin-like ATPase domain"/>
    <property type="match status" value="2"/>
</dbReference>
<evidence type="ECO:0000313" key="8">
    <source>
        <dbReference type="Proteomes" id="UP000541558"/>
    </source>
</evidence>
<keyword evidence="2 6" id="KW-0547">Nucleotide-binding</keyword>
<name>A0A8H5BBM0_9AGAR</name>
<dbReference type="InterPro" id="IPR013126">
    <property type="entry name" value="Hsp_70_fam"/>
</dbReference>
<reference evidence="7 8" key="1">
    <citation type="journal article" date="2020" name="ISME J.">
        <title>Uncovering the hidden diversity of litter-decomposition mechanisms in mushroom-forming fungi.</title>
        <authorList>
            <person name="Floudas D."/>
            <person name="Bentzer J."/>
            <person name="Ahren D."/>
            <person name="Johansson T."/>
            <person name="Persson P."/>
            <person name="Tunlid A."/>
        </authorList>
    </citation>
    <scope>NUCLEOTIDE SEQUENCE [LARGE SCALE GENOMIC DNA]</scope>
    <source>
        <strain evidence="7 8">CBS 175.51</strain>
    </source>
</reference>
<dbReference type="PRINTS" id="PR00301">
    <property type="entry name" value="HEATSHOCK70"/>
</dbReference>
<dbReference type="Proteomes" id="UP000541558">
    <property type="component" value="Unassembled WGS sequence"/>
</dbReference>
<organism evidence="7 8">
    <name type="scientific">Ephemerocybe angulata</name>
    <dbReference type="NCBI Taxonomy" id="980116"/>
    <lineage>
        <taxon>Eukaryota</taxon>
        <taxon>Fungi</taxon>
        <taxon>Dikarya</taxon>
        <taxon>Basidiomycota</taxon>
        <taxon>Agaricomycotina</taxon>
        <taxon>Agaricomycetes</taxon>
        <taxon>Agaricomycetidae</taxon>
        <taxon>Agaricales</taxon>
        <taxon>Agaricineae</taxon>
        <taxon>Psathyrellaceae</taxon>
        <taxon>Ephemerocybe</taxon>
    </lineage>
</organism>
<dbReference type="EC" id="3.6.4.10" evidence="1"/>
<gene>
    <name evidence="7" type="ORF">D9611_011263</name>
</gene>
<proteinExistence type="inferred from homology"/>
<dbReference type="InterPro" id="IPR029047">
    <property type="entry name" value="HSP70_peptide-bd_sf"/>
</dbReference>
<dbReference type="EMBL" id="JAACJK010000170">
    <property type="protein sequence ID" value="KAF5320344.1"/>
    <property type="molecule type" value="Genomic_DNA"/>
</dbReference>
<evidence type="ECO:0000256" key="4">
    <source>
        <dbReference type="ARBA" id="ARBA00023186"/>
    </source>
</evidence>
<keyword evidence="8" id="KW-1185">Reference proteome</keyword>
<comment type="catalytic activity">
    <reaction evidence="5">
        <text>ATP + H2O = ADP + phosphate + H(+)</text>
        <dbReference type="Rhea" id="RHEA:13065"/>
        <dbReference type="ChEBI" id="CHEBI:15377"/>
        <dbReference type="ChEBI" id="CHEBI:15378"/>
        <dbReference type="ChEBI" id="CHEBI:30616"/>
        <dbReference type="ChEBI" id="CHEBI:43474"/>
        <dbReference type="ChEBI" id="CHEBI:456216"/>
        <dbReference type="EC" id="3.6.4.10"/>
    </reaction>
</comment>
<accession>A0A8H5BBM0</accession>
<evidence type="ECO:0000256" key="3">
    <source>
        <dbReference type="ARBA" id="ARBA00022840"/>
    </source>
</evidence>
<keyword evidence="4" id="KW-0143">Chaperone</keyword>
<comment type="caution">
    <text evidence="7">The sequence shown here is derived from an EMBL/GenBank/DDBJ whole genome shotgun (WGS) entry which is preliminary data.</text>
</comment>
<protein>
    <recommendedName>
        <fullName evidence="1">non-chaperonin molecular chaperone ATPase</fullName>
        <ecNumber evidence="1">3.6.4.10</ecNumber>
    </recommendedName>
</protein>
<dbReference type="Gene3D" id="2.60.34.10">
    <property type="entry name" value="Substrate Binding Domain Of DNAk, Chain A, domain 1"/>
    <property type="match status" value="1"/>
</dbReference>
<evidence type="ECO:0000256" key="6">
    <source>
        <dbReference type="RuleBase" id="RU003322"/>
    </source>
</evidence>
<evidence type="ECO:0000256" key="1">
    <source>
        <dbReference type="ARBA" id="ARBA00012554"/>
    </source>
</evidence>
<dbReference type="OrthoDB" id="2919866at2759"/>
<dbReference type="GO" id="GO:0005524">
    <property type="term" value="F:ATP binding"/>
    <property type="evidence" value="ECO:0007669"/>
    <property type="project" value="UniProtKB-KW"/>
</dbReference>
<keyword evidence="3 6" id="KW-0067">ATP-binding</keyword>
<sequence length="629" mass="68815">MNIGIDLGTQRRQVIRRVAVWRNGHPEIIPDEEGNRSFASYVSFSRDGRLVGGRAKLQQSVNPKNTIFGVKRVLGHGFRDLEIQEDIRKSPFSYVDIGGVPHIEVEVRDRKESFAPEEIIAVQLSKMVRMAEAYTGEKVHRAVVSIPPGFSRIQRQAVQDACEIAGLEEPYLLGETSAAVVYYGSYSWAGAGLGGGGEKRMLVIDVGAGTTSVSAMVTEEGVVEVVSASSNLRLGGSDFDNAHQAKARSSCERAKVLLSSSLKASVELDISGDVHYIFPISRDELNVRCESKFEAILDQAAQVVSQSSTSKSPVTKSSIQEILLVGGATRMTGIVDELKAYFSETNPSITSVRDLDEAVVFGCAIQAAVLGEGKIHGPRDWLDTILLLDVVPQSLGVAVTRGNDAGEFKTLPSDGGSPHERAFSRTLPRNSTIPTKKTETFSCSSIDGISESTVSIQVYEGESDIPTANTFLGCFELHGIRSLPNSEVRRIQVSFDIDARGRIVVTAEVVGGERGQTRSMEVRVGRMPQYEKDRLKNRAREWDALDRQYEALTQRRNNLEEYCYSFRDGVEGVHEGIAQCLQWLDDTASRSVTNGEYTVQEDSLAAALQRILPPGYIIMRTGADQAQES</sequence>
<dbReference type="AlphaFoldDB" id="A0A8H5BBM0"/>